<gene>
    <name evidence="2" type="ORF">VA596_41400</name>
</gene>
<accession>A0ABU5RID1</accession>
<feature type="transmembrane region" description="Helical" evidence="1">
    <location>
        <begin position="264"/>
        <end position="283"/>
    </location>
</feature>
<feature type="transmembrane region" description="Helical" evidence="1">
    <location>
        <begin position="224"/>
        <end position="244"/>
    </location>
</feature>
<proteinExistence type="predicted"/>
<organism evidence="2 3">
    <name type="scientific">Amycolatopsis heterodermiae</name>
    <dbReference type="NCBI Taxonomy" id="3110235"/>
    <lineage>
        <taxon>Bacteria</taxon>
        <taxon>Bacillati</taxon>
        <taxon>Actinomycetota</taxon>
        <taxon>Actinomycetes</taxon>
        <taxon>Pseudonocardiales</taxon>
        <taxon>Pseudonocardiaceae</taxon>
        <taxon>Amycolatopsis</taxon>
    </lineage>
</organism>
<dbReference type="RefSeq" id="WP_323335011.1">
    <property type="nucleotide sequence ID" value="NZ_JAYFSI010000014.1"/>
</dbReference>
<evidence type="ECO:0000313" key="2">
    <source>
        <dbReference type="EMBL" id="MEA5366043.1"/>
    </source>
</evidence>
<comment type="caution">
    <text evidence="2">The sequence shown here is derived from an EMBL/GenBank/DDBJ whole genome shotgun (WGS) entry which is preliminary data.</text>
</comment>
<keyword evidence="3" id="KW-1185">Reference proteome</keyword>
<name>A0ABU5RID1_9PSEU</name>
<keyword evidence="1" id="KW-0472">Membrane</keyword>
<keyword evidence="1" id="KW-1133">Transmembrane helix</keyword>
<dbReference type="EMBL" id="JAYFSI010000014">
    <property type="protein sequence ID" value="MEA5366043.1"/>
    <property type="molecule type" value="Genomic_DNA"/>
</dbReference>
<reference evidence="2 3" key="1">
    <citation type="submission" date="2023-12" db="EMBL/GenBank/DDBJ databases">
        <title>Amycolatopsis sp. V23-08.</title>
        <authorList>
            <person name="Somphong A."/>
        </authorList>
    </citation>
    <scope>NUCLEOTIDE SEQUENCE [LARGE SCALE GENOMIC DNA]</scope>
    <source>
        <strain evidence="2 3">V23-08</strain>
    </source>
</reference>
<sequence length="284" mass="30195">MIGTQDSESDLEVTDSQIDGTSRLAAVHVKYGELRLPERIAGALADGPEIRVTISRARETRGVEHVTNVDAVRDGVKLSGIAWPEGVTKGTVVVLACNRRASLLHVFLPVTAVANQQLAADETGEATVEAPVIEPITDEAADAVAEVLADLADVEQPTQAWPVVADTDAQTEVFAAVATPGTDDEALVDTIGADYAAELADVLEHGMPYDDEVVDEQPRVRTGWLAFAWFHVVAWFASVVDAVASHVENVGQDVIDHARVVAKVVVLIIVTLILVGSGIGWWLA</sequence>
<protein>
    <submittedName>
        <fullName evidence="2">Uncharacterized protein</fullName>
    </submittedName>
</protein>
<evidence type="ECO:0000256" key="1">
    <source>
        <dbReference type="SAM" id="Phobius"/>
    </source>
</evidence>
<evidence type="ECO:0000313" key="3">
    <source>
        <dbReference type="Proteomes" id="UP001304298"/>
    </source>
</evidence>
<dbReference type="Proteomes" id="UP001304298">
    <property type="component" value="Unassembled WGS sequence"/>
</dbReference>
<keyword evidence="1" id="KW-0812">Transmembrane</keyword>